<reference evidence="2 3" key="1">
    <citation type="submission" date="2023-07" db="EMBL/GenBank/DDBJ databases">
        <title>Sequencing the genomes of 1000 actinobacteria strains.</title>
        <authorList>
            <person name="Klenk H.-P."/>
        </authorList>
    </citation>
    <scope>NUCLEOTIDE SEQUENCE [LARGE SCALE GENOMIC DNA]</scope>
    <source>
        <strain evidence="2 3">DSM 19426</strain>
    </source>
</reference>
<gene>
    <name evidence="2" type="ORF">J2S63_002646</name>
</gene>
<dbReference type="InterPro" id="IPR027417">
    <property type="entry name" value="P-loop_NTPase"/>
</dbReference>
<proteinExistence type="predicted"/>
<protein>
    <recommendedName>
        <fullName evidence="4">Sulfotransferase family protein</fullName>
    </recommendedName>
</protein>
<dbReference type="Proteomes" id="UP001183648">
    <property type="component" value="Unassembled WGS sequence"/>
</dbReference>
<accession>A0ABU2BXG1</accession>
<dbReference type="RefSeq" id="WP_310303034.1">
    <property type="nucleotide sequence ID" value="NZ_BAAAPS010000010.1"/>
</dbReference>
<feature type="compositionally biased region" description="Basic and acidic residues" evidence="1">
    <location>
        <begin position="341"/>
        <end position="351"/>
    </location>
</feature>
<dbReference type="Pfam" id="PF13469">
    <property type="entry name" value="Sulfotransfer_3"/>
    <property type="match status" value="1"/>
</dbReference>
<evidence type="ECO:0000313" key="2">
    <source>
        <dbReference type="EMBL" id="MDR7363093.1"/>
    </source>
</evidence>
<evidence type="ECO:0000313" key="3">
    <source>
        <dbReference type="Proteomes" id="UP001183648"/>
    </source>
</evidence>
<dbReference type="Gene3D" id="3.40.50.300">
    <property type="entry name" value="P-loop containing nucleotide triphosphate hydrolases"/>
    <property type="match status" value="1"/>
</dbReference>
<keyword evidence="3" id="KW-1185">Reference proteome</keyword>
<dbReference type="EMBL" id="JAVDYG010000001">
    <property type="protein sequence ID" value="MDR7363093.1"/>
    <property type="molecule type" value="Genomic_DNA"/>
</dbReference>
<dbReference type="SUPFAM" id="SSF52540">
    <property type="entry name" value="P-loop containing nucleoside triphosphate hydrolases"/>
    <property type="match status" value="1"/>
</dbReference>
<comment type="caution">
    <text evidence="2">The sequence shown here is derived from an EMBL/GenBank/DDBJ whole genome shotgun (WGS) entry which is preliminary data.</text>
</comment>
<sequence length="376" mass="41066">MSTPARLTLHLGLPKSGTTYLQGLLASHREELRAAGAVYPFVRPEAMFRAAVEVREQHDLWGFGHQEVDGTWQALVDRVREVGLPGIISHEILAGASPEHAARVAATLKGFEVHLVVTCRDPLRQAMAHWQEEVKNGRPWSYAEFVAALPTPAESTAAELGFWRSQDLVDVLDRWSAAVPGATVHVVTAPPAGSPPEVLWRRFAEAAALSPDVLDPRETDPASGANRSLGAAQVRLLREVLAVLDGRIGQPDHAHVVKRGFAQQTLAARAGEPARPTAGLARLVQERTAAWPEVVRERGWQVHGDLADLEVHVPEPGPDPDQVPADTLGTPEELAQGLLEEVARRHDEAGRDGLLSRVSRRVRRGRQQPPTPRRPR</sequence>
<organism evidence="2 3">
    <name type="scientific">Nocardioides marmoribigeumensis</name>
    <dbReference type="NCBI Taxonomy" id="433649"/>
    <lineage>
        <taxon>Bacteria</taxon>
        <taxon>Bacillati</taxon>
        <taxon>Actinomycetota</taxon>
        <taxon>Actinomycetes</taxon>
        <taxon>Propionibacteriales</taxon>
        <taxon>Nocardioidaceae</taxon>
        <taxon>Nocardioides</taxon>
    </lineage>
</organism>
<feature type="region of interest" description="Disordered" evidence="1">
    <location>
        <begin position="312"/>
        <end position="376"/>
    </location>
</feature>
<name>A0ABU2BXG1_9ACTN</name>
<evidence type="ECO:0008006" key="4">
    <source>
        <dbReference type="Google" id="ProtNLM"/>
    </source>
</evidence>
<evidence type="ECO:0000256" key="1">
    <source>
        <dbReference type="SAM" id="MobiDB-lite"/>
    </source>
</evidence>